<name>A0ACB8CS13_DERSI</name>
<evidence type="ECO:0000313" key="2">
    <source>
        <dbReference type="Proteomes" id="UP000821865"/>
    </source>
</evidence>
<sequence length="735" mass="82362">MARTTAVLPLSCLSRKCENVDAEIVIFTCTRGQPRFCHLQRHLRAFNKVLCNVGLQLREDFRNELGDLSVARVTGICKRFPYCEVCINDQEAAVALLRCLLRVHRCIVSAEMNYAVANAGMLAEAVESSSSLTSLTIFGIASDQPEVIRESAVKVCSLDYSGVFPHDYVHSLESMPIPVHLLEQRAARLTSLDVAELHMSPFRSTKLIAALIKNHTITEIAVGACVFASGPFDGPSPSFEKYLLKENATLRKLTLRGSHFDDETVWLPNLAQAISTMTTLQELDADWLGTSQHCELFFIVVSRNRFLRSLTLQLGGMDDIIVEQQRRQDVAAVNDRSWVSALQENSALQKLDLDLSWSTTENCCFLVRALANNHCLQSLTLRYLPDVDRLEEVCCAIRKSGLVNRVYIPKHCVESLDAAELSDFPEVTSITVHLIHLDDAARMQGFFQCLVACNYISSLGVTLNFFDESVCASLATYIKGASALKEIMLKIDFDIIDEWDGDDDDLFQSISNLCKALCSNLGITRITLDWLVELCDEDCQALAHAVLSNRRLHELTVKFAQYDNRAALLRHLLPRFHQNYSLLRLEMPACIQPYANIFAAQEIVRRNCSLIERATRFVLGDHDPYCARAVEFVSEHPKLVDNVRREAALSDEAEAVALIRGAVRRLCLADVHEFMRLTGVVQERVVCHAREDGATQFDKLSHDCWLHIRRYLTVADVVEPGGPLTSSNSVPRPCV</sequence>
<accession>A0ACB8CS13</accession>
<keyword evidence="2" id="KW-1185">Reference proteome</keyword>
<gene>
    <name evidence="1" type="ORF">HPB49_015402</name>
</gene>
<dbReference type="Proteomes" id="UP000821865">
    <property type="component" value="Chromosome 5"/>
</dbReference>
<evidence type="ECO:0000313" key="1">
    <source>
        <dbReference type="EMBL" id="KAH7949799.1"/>
    </source>
</evidence>
<comment type="caution">
    <text evidence="1">The sequence shown here is derived from an EMBL/GenBank/DDBJ whole genome shotgun (WGS) entry which is preliminary data.</text>
</comment>
<organism evidence="1 2">
    <name type="scientific">Dermacentor silvarum</name>
    <name type="common">Tick</name>
    <dbReference type="NCBI Taxonomy" id="543639"/>
    <lineage>
        <taxon>Eukaryota</taxon>
        <taxon>Metazoa</taxon>
        <taxon>Ecdysozoa</taxon>
        <taxon>Arthropoda</taxon>
        <taxon>Chelicerata</taxon>
        <taxon>Arachnida</taxon>
        <taxon>Acari</taxon>
        <taxon>Parasitiformes</taxon>
        <taxon>Ixodida</taxon>
        <taxon>Ixodoidea</taxon>
        <taxon>Ixodidae</taxon>
        <taxon>Rhipicephalinae</taxon>
        <taxon>Dermacentor</taxon>
    </lineage>
</organism>
<protein>
    <submittedName>
        <fullName evidence="1">Uncharacterized protein</fullName>
    </submittedName>
</protein>
<reference evidence="1" key="1">
    <citation type="submission" date="2020-05" db="EMBL/GenBank/DDBJ databases">
        <title>Large-scale comparative analyses of tick genomes elucidate their genetic diversity and vector capacities.</title>
        <authorList>
            <person name="Jia N."/>
            <person name="Wang J."/>
            <person name="Shi W."/>
            <person name="Du L."/>
            <person name="Sun Y."/>
            <person name="Zhan W."/>
            <person name="Jiang J."/>
            <person name="Wang Q."/>
            <person name="Zhang B."/>
            <person name="Ji P."/>
            <person name="Sakyi L.B."/>
            <person name="Cui X."/>
            <person name="Yuan T."/>
            <person name="Jiang B."/>
            <person name="Yang W."/>
            <person name="Lam T.T.-Y."/>
            <person name="Chang Q."/>
            <person name="Ding S."/>
            <person name="Wang X."/>
            <person name="Zhu J."/>
            <person name="Ruan X."/>
            <person name="Zhao L."/>
            <person name="Wei J."/>
            <person name="Que T."/>
            <person name="Du C."/>
            <person name="Cheng J."/>
            <person name="Dai P."/>
            <person name="Han X."/>
            <person name="Huang E."/>
            <person name="Gao Y."/>
            <person name="Liu J."/>
            <person name="Shao H."/>
            <person name="Ye R."/>
            <person name="Li L."/>
            <person name="Wei W."/>
            <person name="Wang X."/>
            <person name="Wang C."/>
            <person name="Yang T."/>
            <person name="Huo Q."/>
            <person name="Li W."/>
            <person name="Guo W."/>
            <person name="Chen H."/>
            <person name="Zhou L."/>
            <person name="Ni X."/>
            <person name="Tian J."/>
            <person name="Zhou Y."/>
            <person name="Sheng Y."/>
            <person name="Liu T."/>
            <person name="Pan Y."/>
            <person name="Xia L."/>
            <person name="Li J."/>
            <person name="Zhao F."/>
            <person name="Cao W."/>
        </authorList>
    </citation>
    <scope>NUCLEOTIDE SEQUENCE</scope>
    <source>
        <strain evidence="1">Dsil-2018</strain>
    </source>
</reference>
<proteinExistence type="predicted"/>
<dbReference type="EMBL" id="CM023474">
    <property type="protein sequence ID" value="KAH7949799.1"/>
    <property type="molecule type" value="Genomic_DNA"/>
</dbReference>